<dbReference type="EMBL" id="JACASF010000017">
    <property type="protein sequence ID" value="KAF6425240.1"/>
    <property type="molecule type" value="Genomic_DNA"/>
</dbReference>
<evidence type="ECO:0000313" key="1">
    <source>
        <dbReference type="EMBL" id="KAF6425240.1"/>
    </source>
</evidence>
<dbReference type="Proteomes" id="UP000550707">
    <property type="component" value="Unassembled WGS sequence"/>
</dbReference>
<sequence>MAPQGDYAKASVSPQVSGLSHSMELAFEESVRGGLGSLTREETHTFTGRTAHVGRQPAHSALLCSSGEFTAAETVQHTAVSGSASCEHAEGTPEPCLSTVWGTGWRRPEATMGCIWPCFLATCVQHRQSFIAPW</sequence>
<dbReference type="AlphaFoldDB" id="A0A7J8DQ69"/>
<reference evidence="1 2" key="1">
    <citation type="journal article" date="2020" name="Nature">
        <title>Six reference-quality genomes reveal evolution of bat adaptations.</title>
        <authorList>
            <person name="Jebb D."/>
            <person name="Huang Z."/>
            <person name="Pippel M."/>
            <person name="Hughes G.M."/>
            <person name="Lavrichenko K."/>
            <person name="Devanna P."/>
            <person name="Winkler S."/>
            <person name="Jermiin L.S."/>
            <person name="Skirmuntt E.C."/>
            <person name="Katzourakis A."/>
            <person name="Burkitt-Gray L."/>
            <person name="Ray D.A."/>
            <person name="Sullivan K.A.M."/>
            <person name="Roscito J.G."/>
            <person name="Kirilenko B.M."/>
            <person name="Davalos L.M."/>
            <person name="Corthals A.P."/>
            <person name="Power M.L."/>
            <person name="Jones G."/>
            <person name="Ransome R.D."/>
            <person name="Dechmann D.K.N."/>
            <person name="Locatelli A.G."/>
            <person name="Puechmaille S.J."/>
            <person name="Fedrigo O."/>
            <person name="Jarvis E.D."/>
            <person name="Hiller M."/>
            <person name="Vernes S.C."/>
            <person name="Myers E.W."/>
            <person name="Teeling E.C."/>
        </authorList>
    </citation>
    <scope>NUCLEOTIDE SEQUENCE [LARGE SCALE GENOMIC DNA]</scope>
    <source>
        <strain evidence="1">MMolMol1</strain>
        <tissue evidence="1">Muscle</tissue>
    </source>
</reference>
<proteinExistence type="predicted"/>
<comment type="caution">
    <text evidence="1">The sequence shown here is derived from an EMBL/GenBank/DDBJ whole genome shotgun (WGS) entry which is preliminary data.</text>
</comment>
<dbReference type="InParanoid" id="A0A7J8DQ69"/>
<name>A0A7J8DQ69_MOLMO</name>
<organism evidence="1 2">
    <name type="scientific">Molossus molossus</name>
    <name type="common">Pallas' mastiff bat</name>
    <name type="synonym">Vespertilio molossus</name>
    <dbReference type="NCBI Taxonomy" id="27622"/>
    <lineage>
        <taxon>Eukaryota</taxon>
        <taxon>Metazoa</taxon>
        <taxon>Chordata</taxon>
        <taxon>Craniata</taxon>
        <taxon>Vertebrata</taxon>
        <taxon>Euteleostomi</taxon>
        <taxon>Mammalia</taxon>
        <taxon>Eutheria</taxon>
        <taxon>Laurasiatheria</taxon>
        <taxon>Chiroptera</taxon>
        <taxon>Yangochiroptera</taxon>
        <taxon>Molossidae</taxon>
        <taxon>Molossus</taxon>
    </lineage>
</organism>
<accession>A0A7J8DQ69</accession>
<keyword evidence="2" id="KW-1185">Reference proteome</keyword>
<protein>
    <submittedName>
        <fullName evidence="1">Uncharacterized protein</fullName>
    </submittedName>
</protein>
<evidence type="ECO:0000313" key="2">
    <source>
        <dbReference type="Proteomes" id="UP000550707"/>
    </source>
</evidence>
<gene>
    <name evidence="1" type="ORF">HJG59_009283</name>
</gene>